<proteinExistence type="predicted"/>
<sequence>MAALTPQMGKIFLIIINVAMLLWSYYVLMKQYNNEAEYQGSISMALKYFHTVQEATQKTKEGHSQVMKMIVTYALPPFIYVFVTDWLLQYTGQAMIRSIISNALILLIFGGMAVIVHEMFSNNQMYPFSLRHMMPLRGSVTRVVIDMVRKRIGEQINTGGFSFYNKYNAYDPLNVDYAFLTKPWRQIHSVDIEKMIVKYQHEEWWQPLDINERITLGMYFNNAQMTLEAMADKYDQQSDEEKHKEFMRNKHTSQIMFLVIAAIIIMPLI</sequence>
<evidence type="ECO:0000313" key="3">
    <source>
        <dbReference type="Proteomes" id="UP000051820"/>
    </source>
</evidence>
<accession>A0A0R1VYS1</accession>
<dbReference type="OrthoDB" id="10009246at2"/>
<dbReference type="RefSeq" id="WP_010623139.1">
    <property type="nucleotide sequence ID" value="NZ_AZGF01000027.1"/>
</dbReference>
<feature type="transmembrane region" description="Helical" evidence="1">
    <location>
        <begin position="12"/>
        <end position="28"/>
    </location>
</feature>
<dbReference type="Proteomes" id="UP000051820">
    <property type="component" value="Unassembled WGS sequence"/>
</dbReference>
<keyword evidence="1" id="KW-0812">Transmembrane</keyword>
<reference evidence="2 3" key="1">
    <citation type="journal article" date="2015" name="Genome Announc.">
        <title>Expanding the biotechnology potential of lactobacilli through comparative genomics of 213 strains and associated genera.</title>
        <authorList>
            <person name="Sun Z."/>
            <person name="Harris H.M."/>
            <person name="McCann A."/>
            <person name="Guo C."/>
            <person name="Argimon S."/>
            <person name="Zhang W."/>
            <person name="Yang X."/>
            <person name="Jeffery I.B."/>
            <person name="Cooney J.C."/>
            <person name="Kagawa T.F."/>
            <person name="Liu W."/>
            <person name="Song Y."/>
            <person name="Salvetti E."/>
            <person name="Wrobel A."/>
            <person name="Rasinkangas P."/>
            <person name="Parkhill J."/>
            <person name="Rea M.C."/>
            <person name="O'Sullivan O."/>
            <person name="Ritari J."/>
            <person name="Douillard F.P."/>
            <person name="Paul Ross R."/>
            <person name="Yang R."/>
            <person name="Briner A.E."/>
            <person name="Felis G.E."/>
            <person name="de Vos W.M."/>
            <person name="Barrangou R."/>
            <person name="Klaenhammer T.R."/>
            <person name="Caufield P.W."/>
            <person name="Cui Y."/>
            <person name="Zhang H."/>
            <person name="O'Toole P.W."/>
        </authorList>
    </citation>
    <scope>NUCLEOTIDE SEQUENCE [LARGE SCALE GENOMIC DNA]</scope>
    <source>
        <strain evidence="2 3">DSM 5007</strain>
    </source>
</reference>
<evidence type="ECO:0000313" key="2">
    <source>
        <dbReference type="EMBL" id="KRM10557.1"/>
    </source>
</evidence>
<dbReference type="EMBL" id="AZGF01000027">
    <property type="protein sequence ID" value="KRM10557.1"/>
    <property type="molecule type" value="Genomic_DNA"/>
</dbReference>
<keyword evidence="1" id="KW-0472">Membrane</keyword>
<keyword evidence="1" id="KW-1133">Transmembrane helix</keyword>
<protein>
    <submittedName>
        <fullName evidence="2">Uncharacterized protein</fullName>
    </submittedName>
</protein>
<name>A0A0R1VYS1_9LACO</name>
<gene>
    <name evidence="2" type="ORF">FD16_GL001159</name>
</gene>
<feature type="transmembrane region" description="Helical" evidence="1">
    <location>
        <begin position="70"/>
        <end position="88"/>
    </location>
</feature>
<comment type="caution">
    <text evidence="2">The sequence shown here is derived from an EMBL/GenBank/DDBJ whole genome shotgun (WGS) entry which is preliminary data.</text>
</comment>
<organism evidence="2 3">
    <name type="scientific">Paucilactobacillus suebicus DSM 5007 = KCTC 3549</name>
    <dbReference type="NCBI Taxonomy" id="1423807"/>
    <lineage>
        <taxon>Bacteria</taxon>
        <taxon>Bacillati</taxon>
        <taxon>Bacillota</taxon>
        <taxon>Bacilli</taxon>
        <taxon>Lactobacillales</taxon>
        <taxon>Lactobacillaceae</taxon>
        <taxon>Paucilactobacillus</taxon>
    </lineage>
</organism>
<feature type="transmembrane region" description="Helical" evidence="1">
    <location>
        <begin position="94"/>
        <end position="116"/>
    </location>
</feature>
<feature type="transmembrane region" description="Helical" evidence="1">
    <location>
        <begin position="252"/>
        <end position="268"/>
    </location>
</feature>
<dbReference type="AlphaFoldDB" id="A0A0R1VYS1"/>
<dbReference type="PATRIC" id="fig|1423807.3.peg.1179"/>
<keyword evidence="3" id="KW-1185">Reference proteome</keyword>
<evidence type="ECO:0000256" key="1">
    <source>
        <dbReference type="SAM" id="Phobius"/>
    </source>
</evidence>